<dbReference type="STRING" id="349064.SAMN05660429_00337"/>
<dbReference type="AlphaFoldDB" id="A0A1H9YSY5"/>
<evidence type="ECO:0000256" key="1">
    <source>
        <dbReference type="SAM" id="SignalP"/>
    </source>
</evidence>
<gene>
    <name evidence="2" type="ORF">SAMN05660429_00337</name>
</gene>
<proteinExistence type="predicted"/>
<accession>A0A1H9YSY5</accession>
<name>A0A1H9YSY5_THASX</name>
<dbReference type="NCBIfam" id="NF038109">
    <property type="entry name" value="tapY2_fam"/>
    <property type="match status" value="1"/>
</dbReference>
<protein>
    <submittedName>
        <fullName evidence="2">Uncharacterized protein</fullName>
    </submittedName>
</protein>
<sequence>MKRLVLATALASLPFNLAFAAKKDTVKKIDIKCHVEFTDKTQAIVFTVDKESKINTKTKGILGQKFYNIKRKKESRVVKAFECVALQDEFKTLAAKRLDEVTPK</sequence>
<dbReference type="RefSeq" id="WP_093327142.1">
    <property type="nucleotide sequence ID" value="NZ_AP027363.1"/>
</dbReference>
<keyword evidence="3" id="KW-1185">Reference proteome</keyword>
<feature type="chain" id="PRO_5011732507" evidence="1">
    <location>
        <begin position="21"/>
        <end position="104"/>
    </location>
</feature>
<feature type="signal peptide" evidence="1">
    <location>
        <begin position="1"/>
        <end position="20"/>
    </location>
</feature>
<organism evidence="2 3">
    <name type="scientific">Thalassotalea agarivorans</name>
    <name type="common">Thalassomonas agarivorans</name>
    <dbReference type="NCBI Taxonomy" id="349064"/>
    <lineage>
        <taxon>Bacteria</taxon>
        <taxon>Pseudomonadati</taxon>
        <taxon>Pseudomonadota</taxon>
        <taxon>Gammaproteobacteria</taxon>
        <taxon>Alteromonadales</taxon>
        <taxon>Colwelliaceae</taxon>
        <taxon>Thalassotalea</taxon>
    </lineage>
</organism>
<dbReference type="EMBL" id="FOHK01000001">
    <property type="protein sequence ID" value="SES72228.1"/>
    <property type="molecule type" value="Genomic_DNA"/>
</dbReference>
<evidence type="ECO:0000313" key="3">
    <source>
        <dbReference type="Proteomes" id="UP000199308"/>
    </source>
</evidence>
<dbReference type="Proteomes" id="UP000199308">
    <property type="component" value="Unassembled WGS sequence"/>
</dbReference>
<evidence type="ECO:0000313" key="2">
    <source>
        <dbReference type="EMBL" id="SES72228.1"/>
    </source>
</evidence>
<dbReference type="InterPro" id="IPR049848">
    <property type="entry name" value="TapY2-like"/>
</dbReference>
<reference evidence="2 3" key="1">
    <citation type="submission" date="2016-10" db="EMBL/GenBank/DDBJ databases">
        <authorList>
            <person name="de Groot N.N."/>
        </authorList>
    </citation>
    <scope>NUCLEOTIDE SEQUENCE [LARGE SCALE GENOMIC DNA]</scope>
    <source>
        <strain evidence="2 3">DSM 19706</strain>
    </source>
</reference>
<keyword evidence="1" id="KW-0732">Signal</keyword>